<protein>
    <recommendedName>
        <fullName evidence="3">Acetoacetate decarboxylase</fullName>
    </recommendedName>
</protein>
<dbReference type="PANTHER" id="PTHR40518:SF1">
    <property type="entry name" value="ACETOACETATE DECARBOXYLASE"/>
    <property type="match status" value="1"/>
</dbReference>
<comment type="caution">
    <text evidence="1">The sequence shown here is derived from an EMBL/GenBank/DDBJ whole genome shotgun (WGS) entry which is preliminary data.</text>
</comment>
<organism evidence="1 2">
    <name type="scientific">Apiospora kogelbergensis</name>
    <dbReference type="NCBI Taxonomy" id="1337665"/>
    <lineage>
        <taxon>Eukaryota</taxon>
        <taxon>Fungi</taxon>
        <taxon>Dikarya</taxon>
        <taxon>Ascomycota</taxon>
        <taxon>Pezizomycotina</taxon>
        <taxon>Sordariomycetes</taxon>
        <taxon>Xylariomycetidae</taxon>
        <taxon>Amphisphaeriales</taxon>
        <taxon>Apiosporaceae</taxon>
        <taxon>Apiospora</taxon>
    </lineage>
</organism>
<dbReference type="EMBL" id="JAQQWP010000006">
    <property type="protein sequence ID" value="KAK8114569.1"/>
    <property type="molecule type" value="Genomic_DNA"/>
</dbReference>
<keyword evidence="2" id="KW-1185">Reference proteome</keyword>
<dbReference type="PANTHER" id="PTHR40518">
    <property type="entry name" value="ACETOACETATE DECARBOXYLASE"/>
    <property type="match status" value="1"/>
</dbReference>
<dbReference type="AlphaFoldDB" id="A0AAW0QW18"/>
<evidence type="ECO:0008006" key="3">
    <source>
        <dbReference type="Google" id="ProtNLM"/>
    </source>
</evidence>
<accession>A0AAW0QW18</accession>
<evidence type="ECO:0000313" key="1">
    <source>
        <dbReference type="EMBL" id="KAK8114569.1"/>
    </source>
</evidence>
<gene>
    <name evidence="1" type="ORF">PG999_006638</name>
</gene>
<proteinExistence type="predicted"/>
<reference evidence="1 2" key="1">
    <citation type="submission" date="2023-01" db="EMBL/GenBank/DDBJ databases">
        <title>Analysis of 21 Apiospora genomes using comparative genomics revels a genus with tremendous synthesis potential of carbohydrate active enzymes and secondary metabolites.</title>
        <authorList>
            <person name="Sorensen T."/>
        </authorList>
    </citation>
    <scope>NUCLEOTIDE SEQUENCE [LARGE SCALE GENOMIC DNA]</scope>
    <source>
        <strain evidence="1 2">CBS 117206</strain>
    </source>
</reference>
<evidence type="ECO:0000313" key="2">
    <source>
        <dbReference type="Proteomes" id="UP001392437"/>
    </source>
</evidence>
<dbReference type="Proteomes" id="UP001392437">
    <property type="component" value="Unassembled WGS sequence"/>
</dbReference>
<name>A0AAW0QW18_9PEZI</name>
<sequence>MEDKSIVPVPAPWKLKGTVYMISFWAKAGKLPDFTYSPLEAASDFANPILSGQHLGGLSQFQIIRYTESPVGPYDELIVCPGFFNYQADEGGQVKTKKNARITRIYVSQKYTCWNGRKSELLGLVFRRCCRDALCADIEAIVDWNIPKHLARFEFDDLPDGSTKVKVYPHDTTDDVAETRASESPFFQATIQPIKWSPYFPLSSDIFKYIGIDASLAQPPLPAGDGSQKELPGTERWCKVVPDQKSRKACLAWVDMSQRGDKEVPRAGFENFWPGMGRWQLGLKMEDAEIVFGDPVYWNPSQSKL</sequence>